<feature type="domain" description="Saccharopine dehydrogenase-like C-terminal" evidence="2">
    <location>
        <begin position="159"/>
        <end position="381"/>
    </location>
</feature>
<dbReference type="Pfam" id="PF03435">
    <property type="entry name" value="Sacchrp_dh_NADP"/>
    <property type="match status" value="1"/>
</dbReference>
<dbReference type="Proteomes" id="UP000608579">
    <property type="component" value="Unassembled WGS sequence"/>
</dbReference>
<comment type="caution">
    <text evidence="3">The sequence shown here is derived from an EMBL/GenBank/DDBJ whole genome shotgun (WGS) entry which is preliminary data.</text>
</comment>
<proteinExistence type="predicted"/>
<gene>
    <name evidence="3" type="ORF">EYH45_06995</name>
</gene>
<dbReference type="EMBL" id="DQVM01000135">
    <property type="protein sequence ID" value="HIQ30294.1"/>
    <property type="molecule type" value="Genomic_DNA"/>
</dbReference>
<dbReference type="InterPro" id="IPR032095">
    <property type="entry name" value="Sacchrp_dh-like_C"/>
</dbReference>
<dbReference type="AlphaFoldDB" id="A0A832ZWU4"/>
<evidence type="ECO:0000313" key="4">
    <source>
        <dbReference type="Proteomes" id="UP000608579"/>
    </source>
</evidence>
<dbReference type="PANTHER" id="PTHR43796">
    <property type="entry name" value="CARBOXYNORSPERMIDINE SYNTHASE"/>
    <property type="match status" value="1"/>
</dbReference>
<dbReference type="SUPFAM" id="SSF51735">
    <property type="entry name" value="NAD(P)-binding Rossmann-fold domains"/>
    <property type="match status" value="1"/>
</dbReference>
<organism evidence="3 4">
    <name type="scientific">Caldiarchaeum subterraneum</name>
    <dbReference type="NCBI Taxonomy" id="311458"/>
    <lineage>
        <taxon>Archaea</taxon>
        <taxon>Nitrososphaerota</taxon>
        <taxon>Candidatus Caldarchaeales</taxon>
        <taxon>Candidatus Caldarchaeaceae</taxon>
        <taxon>Candidatus Caldarchaeum</taxon>
    </lineage>
</organism>
<evidence type="ECO:0008006" key="5">
    <source>
        <dbReference type="Google" id="ProtNLM"/>
    </source>
</evidence>
<evidence type="ECO:0000313" key="3">
    <source>
        <dbReference type="EMBL" id="HIQ30294.1"/>
    </source>
</evidence>
<dbReference type="Gene3D" id="3.30.360.10">
    <property type="entry name" value="Dihydrodipicolinate Reductase, domain 2"/>
    <property type="match status" value="1"/>
</dbReference>
<dbReference type="InterPro" id="IPR005097">
    <property type="entry name" value="Sacchrp_dh_NADP-bd"/>
</dbReference>
<accession>A0A832ZWU4</accession>
<dbReference type="Gene3D" id="3.40.50.720">
    <property type="entry name" value="NAD(P)-binding Rossmann-like Domain"/>
    <property type="match status" value="2"/>
</dbReference>
<reference evidence="3" key="1">
    <citation type="journal article" date="2020" name="ISME J.">
        <title>Gammaproteobacteria mediating utilization of methyl-, sulfur- and petroleum organic compounds in deep ocean hydrothermal plumes.</title>
        <authorList>
            <person name="Zhou Z."/>
            <person name="Liu Y."/>
            <person name="Pan J."/>
            <person name="Cron B.R."/>
            <person name="Toner B.M."/>
            <person name="Anantharaman K."/>
            <person name="Breier J.A."/>
            <person name="Dick G.J."/>
            <person name="Li M."/>
        </authorList>
    </citation>
    <scope>NUCLEOTIDE SEQUENCE</scope>
    <source>
        <strain evidence="3">SZUA-1515</strain>
    </source>
</reference>
<feature type="domain" description="Saccharopine dehydrogenase NADP binding" evidence="1">
    <location>
        <begin position="32"/>
        <end position="152"/>
    </location>
</feature>
<evidence type="ECO:0000259" key="2">
    <source>
        <dbReference type="Pfam" id="PF16653"/>
    </source>
</evidence>
<sequence>MFFLSVVSVTHQYILASLKYSSQRIVVRASLILVLGGAGDMGSGVVEEICRVGIPVSIGDVKMEEAGRIAAGLQEFGKVDVVRLDVNARDELVRKAREYDVVVNAVGPFYRYGHAIASALIDAGVNFVDICDDYDATDDILGLSNNAREIGIIGVTGLGWTPGISNILAKKAYEEVGGDVDAVDIWWFGSAADSRGLAVVMHLFYALTGDVPMYLRGRLTRVKAGSSPGYSNFPIVGNLKLYYTGHPEPVTIPRSMHVSERVTVRGGLIPQWQNKLVKLFIKIGLTSTKENTERLARFIHRIEDVFRSGGRPVSGVRVDVTKGESRVSYCTVGRMKKLTSIPASIGAVMLLNREIKGAGVYPPEEIIEPTPFLAKLGEKGIEITKY</sequence>
<evidence type="ECO:0000259" key="1">
    <source>
        <dbReference type="Pfam" id="PF03435"/>
    </source>
</evidence>
<dbReference type="InterPro" id="IPR036291">
    <property type="entry name" value="NAD(P)-bd_dom_sf"/>
</dbReference>
<protein>
    <recommendedName>
        <fullName evidence="5">Saccharopine dehydrogenase</fullName>
    </recommendedName>
</protein>
<dbReference type="Pfam" id="PF16653">
    <property type="entry name" value="Sacchrp_dh_C"/>
    <property type="match status" value="1"/>
</dbReference>
<dbReference type="PANTHER" id="PTHR43796:SF2">
    <property type="entry name" value="CARBOXYNORSPERMIDINE SYNTHASE"/>
    <property type="match status" value="1"/>
</dbReference>
<name>A0A832ZWU4_CALS0</name>